<evidence type="ECO:0000256" key="6">
    <source>
        <dbReference type="ARBA" id="ARBA00023136"/>
    </source>
</evidence>
<dbReference type="KEGG" id="cmah:C1I91_25620"/>
<evidence type="ECO:0000313" key="10">
    <source>
        <dbReference type="Proteomes" id="UP000286268"/>
    </source>
</evidence>
<keyword evidence="6 7" id="KW-0472">Membrane</keyword>
<protein>
    <submittedName>
        <fullName evidence="9">Lipopolysaccharide biosynthesis protein</fullName>
    </submittedName>
</protein>
<accession>A0A3R5VBQ1</accession>
<gene>
    <name evidence="9" type="ORF">C1I91_25620</name>
</gene>
<evidence type="ECO:0000313" key="9">
    <source>
        <dbReference type="EMBL" id="QAA34741.1"/>
    </source>
</evidence>
<reference evidence="9 10" key="1">
    <citation type="submission" date="2018-01" db="EMBL/GenBank/DDBJ databases">
        <title>Genome Sequencing and Assembly of Anaerobacter polyendosporus strain CT4.</title>
        <authorList>
            <person name="Tachaapaikoon C."/>
            <person name="Sutheeworapong S."/>
            <person name="Jenjaroenpun P."/>
            <person name="Wongsurawat T."/>
            <person name="Nookeaw I."/>
            <person name="Cheawchanlertfa P."/>
            <person name="Kosugi A."/>
            <person name="Cheevadhanarak S."/>
            <person name="Ratanakhanokchai K."/>
        </authorList>
    </citation>
    <scope>NUCLEOTIDE SEQUENCE [LARGE SCALE GENOMIC DNA]</scope>
    <source>
        <strain evidence="9 10">CT4</strain>
    </source>
</reference>
<evidence type="ECO:0000256" key="1">
    <source>
        <dbReference type="ARBA" id="ARBA00004651"/>
    </source>
</evidence>
<dbReference type="InterPro" id="IPR003856">
    <property type="entry name" value="LPS_length_determ_N"/>
</dbReference>
<dbReference type="GO" id="GO:0005886">
    <property type="term" value="C:plasma membrane"/>
    <property type="evidence" value="ECO:0007669"/>
    <property type="project" value="UniProtKB-SubCell"/>
</dbReference>
<evidence type="ECO:0000256" key="5">
    <source>
        <dbReference type="ARBA" id="ARBA00022989"/>
    </source>
</evidence>
<dbReference type="PANTHER" id="PTHR32309">
    <property type="entry name" value="TYROSINE-PROTEIN KINASE"/>
    <property type="match status" value="1"/>
</dbReference>
<evidence type="ECO:0000256" key="7">
    <source>
        <dbReference type="SAM" id="Phobius"/>
    </source>
</evidence>
<feature type="domain" description="Polysaccharide chain length determinant N-terminal" evidence="8">
    <location>
        <begin position="2"/>
        <end position="90"/>
    </location>
</feature>
<dbReference type="Pfam" id="PF02706">
    <property type="entry name" value="Wzz"/>
    <property type="match status" value="1"/>
</dbReference>
<proteinExistence type="inferred from homology"/>
<keyword evidence="10" id="KW-1185">Reference proteome</keyword>
<evidence type="ECO:0000259" key="8">
    <source>
        <dbReference type="Pfam" id="PF02706"/>
    </source>
</evidence>
<keyword evidence="4 7" id="KW-0812">Transmembrane</keyword>
<dbReference type="PANTHER" id="PTHR32309:SF31">
    <property type="entry name" value="CAPSULAR EXOPOLYSACCHARIDE FAMILY"/>
    <property type="match status" value="1"/>
</dbReference>
<dbReference type="Proteomes" id="UP000286268">
    <property type="component" value="Chromosome"/>
</dbReference>
<keyword evidence="3" id="KW-1003">Cell membrane</keyword>
<comment type="similarity">
    <text evidence="2">Belongs to the CpsC/CapA family.</text>
</comment>
<sequence length="220" mass="24233">MELKDFLSIIKKRLWFLILVTVLVTGVTYGITKLYLQPQYRASTLLIIGDENLSSNQKPSMNDLNLYQDLAETYAQFASTRKVATDVMNSLNLKISAGEVQSMISATTSKDSRFLTITVMSSDKTLVAPMANQVVTSLKNVTKDLVQPDSLHVIDEAQDPSSAFSPNTRLNLTVAFVIGIMLSIVIIFLHEYIDSTVKDEDELSKLLGAPVLGIIPSSTK</sequence>
<evidence type="ECO:0000256" key="4">
    <source>
        <dbReference type="ARBA" id="ARBA00022692"/>
    </source>
</evidence>
<organism evidence="9 10">
    <name type="scientific">Clostridium manihotivorum</name>
    <dbReference type="NCBI Taxonomy" id="2320868"/>
    <lineage>
        <taxon>Bacteria</taxon>
        <taxon>Bacillati</taxon>
        <taxon>Bacillota</taxon>
        <taxon>Clostridia</taxon>
        <taxon>Eubacteriales</taxon>
        <taxon>Clostridiaceae</taxon>
        <taxon>Clostridium</taxon>
    </lineage>
</organism>
<name>A0A3R5VBQ1_9CLOT</name>
<keyword evidence="5 7" id="KW-1133">Transmembrane helix</keyword>
<dbReference type="OrthoDB" id="2360475at2"/>
<dbReference type="EMBL" id="CP025746">
    <property type="protein sequence ID" value="QAA34741.1"/>
    <property type="molecule type" value="Genomic_DNA"/>
</dbReference>
<comment type="subcellular location">
    <subcellularLocation>
        <location evidence="1">Cell membrane</location>
        <topology evidence="1">Multi-pass membrane protein</topology>
    </subcellularLocation>
</comment>
<evidence type="ECO:0000256" key="2">
    <source>
        <dbReference type="ARBA" id="ARBA00006683"/>
    </source>
</evidence>
<dbReference type="RefSeq" id="WP_128215453.1">
    <property type="nucleotide sequence ID" value="NZ_CP025746.1"/>
</dbReference>
<dbReference type="InterPro" id="IPR050445">
    <property type="entry name" value="Bact_polysacc_biosynth/exp"/>
</dbReference>
<dbReference type="AlphaFoldDB" id="A0A3R5VBQ1"/>
<feature type="transmembrane region" description="Helical" evidence="7">
    <location>
        <begin position="170"/>
        <end position="189"/>
    </location>
</feature>
<evidence type="ECO:0000256" key="3">
    <source>
        <dbReference type="ARBA" id="ARBA00022475"/>
    </source>
</evidence>